<proteinExistence type="predicted"/>
<dbReference type="PANTHER" id="PTHR37984:SF5">
    <property type="entry name" value="PROTEIN NYNRIN-LIKE"/>
    <property type="match status" value="1"/>
</dbReference>
<dbReference type="PROSITE" id="PS50994">
    <property type="entry name" value="INTEGRASE"/>
    <property type="match status" value="1"/>
</dbReference>
<sequence>MCVRAKRVNGLNPAAAPLASLPVPTGCWESVNTGFVFGLLKDSEGNTGIVVFADRLSKMAHLAAVPDSIDAEGTEKLFIDRVFRQHGLPVAIISDRDPRFTGKFWKSIFKVLGTRLDMSTADHPQTDGQTDRVNRVINDILRSVCADTPRRSSSMLPVVEFALYNAVHASTGFTPFYINGLTRSRVPLTLSQRGSGLGGGEVADRLADISPATVQKQVGGFSQSD</sequence>
<dbReference type="InterPro" id="IPR050951">
    <property type="entry name" value="Retrovirus_Pol_polyprotein"/>
</dbReference>
<feature type="domain" description="Integrase catalytic" evidence="1">
    <location>
        <begin position="18"/>
        <end position="183"/>
    </location>
</feature>
<gene>
    <name evidence="2" type="ORF">PM001_LOCUS13053</name>
</gene>
<dbReference type="InterPro" id="IPR001584">
    <property type="entry name" value="Integrase_cat-core"/>
</dbReference>
<dbReference type="SUPFAM" id="SSF53098">
    <property type="entry name" value="Ribonuclease H-like"/>
    <property type="match status" value="1"/>
</dbReference>
<comment type="caution">
    <text evidence="2">The sequence shown here is derived from an EMBL/GenBank/DDBJ whole genome shotgun (WGS) entry which is preliminary data.</text>
</comment>
<dbReference type="AlphaFoldDB" id="A0AAV1U2M9"/>
<dbReference type="Gene3D" id="3.30.420.10">
    <property type="entry name" value="Ribonuclease H-like superfamily/Ribonuclease H"/>
    <property type="match status" value="1"/>
</dbReference>
<protein>
    <recommendedName>
        <fullName evidence="1">Integrase catalytic domain-containing protein</fullName>
    </recommendedName>
</protein>
<evidence type="ECO:0000313" key="3">
    <source>
        <dbReference type="Proteomes" id="UP001162060"/>
    </source>
</evidence>
<dbReference type="PANTHER" id="PTHR37984">
    <property type="entry name" value="PROTEIN CBG26694"/>
    <property type="match status" value="1"/>
</dbReference>
<organism evidence="2 3">
    <name type="scientific">Peronospora matthiolae</name>
    <dbReference type="NCBI Taxonomy" id="2874970"/>
    <lineage>
        <taxon>Eukaryota</taxon>
        <taxon>Sar</taxon>
        <taxon>Stramenopiles</taxon>
        <taxon>Oomycota</taxon>
        <taxon>Peronosporomycetes</taxon>
        <taxon>Peronosporales</taxon>
        <taxon>Peronosporaceae</taxon>
        <taxon>Peronospora</taxon>
    </lineage>
</organism>
<reference evidence="2" key="1">
    <citation type="submission" date="2024-01" db="EMBL/GenBank/DDBJ databases">
        <authorList>
            <person name="Webb A."/>
        </authorList>
    </citation>
    <scope>NUCLEOTIDE SEQUENCE</scope>
    <source>
        <strain evidence="2">Pm1</strain>
    </source>
</reference>
<dbReference type="InterPro" id="IPR012337">
    <property type="entry name" value="RNaseH-like_sf"/>
</dbReference>
<evidence type="ECO:0000313" key="2">
    <source>
        <dbReference type="EMBL" id="CAK7927903.1"/>
    </source>
</evidence>
<dbReference type="GO" id="GO:0003676">
    <property type="term" value="F:nucleic acid binding"/>
    <property type="evidence" value="ECO:0007669"/>
    <property type="project" value="InterPro"/>
</dbReference>
<name>A0AAV1U2M9_9STRA</name>
<evidence type="ECO:0000259" key="1">
    <source>
        <dbReference type="PROSITE" id="PS50994"/>
    </source>
</evidence>
<dbReference type="Proteomes" id="UP001162060">
    <property type="component" value="Unassembled WGS sequence"/>
</dbReference>
<accession>A0AAV1U2M9</accession>
<dbReference type="InterPro" id="IPR036397">
    <property type="entry name" value="RNaseH_sf"/>
</dbReference>
<dbReference type="EMBL" id="CAKLBY020000118">
    <property type="protein sequence ID" value="CAK7927903.1"/>
    <property type="molecule type" value="Genomic_DNA"/>
</dbReference>
<dbReference type="GO" id="GO:0015074">
    <property type="term" value="P:DNA integration"/>
    <property type="evidence" value="ECO:0007669"/>
    <property type="project" value="InterPro"/>
</dbReference>